<feature type="transmembrane region" description="Helical" evidence="1">
    <location>
        <begin position="58"/>
        <end position="76"/>
    </location>
</feature>
<protein>
    <submittedName>
        <fullName evidence="2">TrbC/VirB2 family protein</fullName>
    </submittedName>
</protein>
<evidence type="ECO:0000313" key="3">
    <source>
        <dbReference type="Proteomes" id="UP001430954"/>
    </source>
</evidence>
<accession>A0ABS7T6V2</accession>
<dbReference type="Proteomes" id="UP001430954">
    <property type="component" value="Unassembled WGS sequence"/>
</dbReference>
<dbReference type="RefSeq" id="WP_223676035.1">
    <property type="nucleotide sequence ID" value="NZ_JAINZW010000003.1"/>
</dbReference>
<keyword evidence="3" id="KW-1185">Reference proteome</keyword>
<dbReference type="InterPro" id="IPR007039">
    <property type="entry name" value="TrbC/VirB2"/>
</dbReference>
<feature type="transmembrane region" description="Helical" evidence="1">
    <location>
        <begin position="20"/>
        <end position="38"/>
    </location>
</feature>
<reference evidence="2 3" key="1">
    <citation type="submission" date="2021-09" db="EMBL/GenBank/DDBJ databases">
        <title>Lysobacter sp. 13A isolated from the river sediment.</title>
        <authorList>
            <person name="Liu H."/>
            <person name="Li S."/>
            <person name="Mao S."/>
        </authorList>
    </citation>
    <scope>NUCLEOTIDE SEQUENCE [LARGE SCALE GENOMIC DNA]</scope>
    <source>
        <strain evidence="2 3">13A</strain>
    </source>
</reference>
<dbReference type="EMBL" id="JAINZW010000003">
    <property type="protein sequence ID" value="MBZ4039587.1"/>
    <property type="molecule type" value="Genomic_DNA"/>
</dbReference>
<evidence type="ECO:0000256" key="1">
    <source>
        <dbReference type="SAM" id="Phobius"/>
    </source>
</evidence>
<evidence type="ECO:0000313" key="2">
    <source>
        <dbReference type="EMBL" id="MBZ4039587.1"/>
    </source>
</evidence>
<dbReference type="Pfam" id="PF04956">
    <property type="entry name" value="TrbC"/>
    <property type="match status" value="1"/>
</dbReference>
<comment type="caution">
    <text evidence="2">The sequence shown here is derived from an EMBL/GenBank/DDBJ whole genome shotgun (WGS) entry which is preliminary data.</text>
</comment>
<gene>
    <name evidence="2" type="ORF">K6753_08575</name>
</gene>
<organism evidence="2 3">
    <name type="scientific">Novilysobacter selenitireducens</name>
    <dbReference type="NCBI Taxonomy" id="2872639"/>
    <lineage>
        <taxon>Bacteria</taxon>
        <taxon>Pseudomonadati</taxon>
        <taxon>Pseudomonadota</taxon>
        <taxon>Gammaproteobacteria</taxon>
        <taxon>Lysobacterales</taxon>
        <taxon>Lysobacteraceae</taxon>
        <taxon>Novilysobacter</taxon>
    </lineage>
</organism>
<keyword evidence="1" id="KW-0812">Transmembrane</keyword>
<sequence>MNASSRNTDRSARRIELRYLATIGGSLYATAGTALAQAGSYGGTDTKVTSFLNNINGLLNLASIAVVTIAIIFAGYQIAFAHKRIADVAPILIGGLLIGAAAQIAKMLIGDPDAPVAMLHLLPMMIA</sequence>
<proteinExistence type="predicted"/>
<keyword evidence="1" id="KW-1133">Transmembrane helix</keyword>
<feature type="transmembrane region" description="Helical" evidence="1">
    <location>
        <begin position="88"/>
        <end position="109"/>
    </location>
</feature>
<name>A0ABS7T6V2_9GAMM</name>
<keyword evidence="1" id="KW-0472">Membrane</keyword>